<feature type="compositionally biased region" description="Polar residues" evidence="1">
    <location>
        <begin position="17"/>
        <end position="40"/>
    </location>
</feature>
<gene>
    <name evidence="2" type="ORF">METZ01_LOCUS121218</name>
</gene>
<dbReference type="EMBL" id="UINC01016417">
    <property type="protein sequence ID" value="SVA68364.1"/>
    <property type="molecule type" value="Genomic_DNA"/>
</dbReference>
<feature type="compositionally biased region" description="Basic and acidic residues" evidence="1">
    <location>
        <begin position="41"/>
        <end position="61"/>
    </location>
</feature>
<evidence type="ECO:0000313" key="2">
    <source>
        <dbReference type="EMBL" id="SVA68364.1"/>
    </source>
</evidence>
<proteinExistence type="predicted"/>
<dbReference type="AlphaFoldDB" id="A0A381XUB5"/>
<accession>A0A381XUB5</accession>
<feature type="region of interest" description="Disordered" evidence="1">
    <location>
        <begin position="17"/>
        <end position="84"/>
    </location>
</feature>
<organism evidence="2">
    <name type="scientific">marine metagenome</name>
    <dbReference type="NCBI Taxonomy" id="408172"/>
    <lineage>
        <taxon>unclassified sequences</taxon>
        <taxon>metagenomes</taxon>
        <taxon>ecological metagenomes</taxon>
    </lineage>
</organism>
<sequence length="84" mass="9214">MFATAVSFVLLGLASGSWSEQTQPSDDANSLPNDEYSSNIESEKESLDKSDKQEDLEERTQTPDSFEPSEAISEDIAVPFPVDI</sequence>
<protein>
    <submittedName>
        <fullName evidence="2">Uncharacterized protein</fullName>
    </submittedName>
</protein>
<reference evidence="2" key="1">
    <citation type="submission" date="2018-05" db="EMBL/GenBank/DDBJ databases">
        <authorList>
            <person name="Lanie J.A."/>
            <person name="Ng W.-L."/>
            <person name="Kazmierczak K.M."/>
            <person name="Andrzejewski T.M."/>
            <person name="Davidsen T.M."/>
            <person name="Wayne K.J."/>
            <person name="Tettelin H."/>
            <person name="Glass J.I."/>
            <person name="Rusch D."/>
            <person name="Podicherti R."/>
            <person name="Tsui H.-C.T."/>
            <person name="Winkler M.E."/>
        </authorList>
    </citation>
    <scope>NUCLEOTIDE SEQUENCE</scope>
</reference>
<name>A0A381XUB5_9ZZZZ</name>
<evidence type="ECO:0000256" key="1">
    <source>
        <dbReference type="SAM" id="MobiDB-lite"/>
    </source>
</evidence>